<dbReference type="InterPro" id="IPR051459">
    <property type="entry name" value="Cytochrome_c-type_DH"/>
</dbReference>
<dbReference type="GO" id="GO:0005506">
    <property type="term" value="F:iron ion binding"/>
    <property type="evidence" value="ECO:0007669"/>
    <property type="project" value="InterPro"/>
</dbReference>
<feature type="binding site" description="covalent" evidence="9">
    <location>
        <position position="62"/>
    </location>
    <ligand>
        <name>heme c</name>
        <dbReference type="ChEBI" id="CHEBI:61717"/>
        <label>1</label>
    </ligand>
</feature>
<name>A0A1K0IV58_CUPNE</name>
<evidence type="ECO:0000256" key="10">
    <source>
        <dbReference type="PIRSR" id="PIRSR000018-51"/>
    </source>
</evidence>
<dbReference type="Gene3D" id="1.10.760.10">
    <property type="entry name" value="Cytochrome c-like domain"/>
    <property type="match status" value="3"/>
</dbReference>
<keyword evidence="7 10" id="KW-0408">Iron</keyword>
<evidence type="ECO:0000256" key="9">
    <source>
        <dbReference type="PIRSR" id="PIRSR000018-50"/>
    </source>
</evidence>
<evidence type="ECO:0000256" key="8">
    <source>
        <dbReference type="ARBA" id="ARBA00023136"/>
    </source>
</evidence>
<keyword evidence="8" id="KW-0472">Membrane</keyword>
<evidence type="ECO:0000259" key="11">
    <source>
        <dbReference type="PROSITE" id="PS51007"/>
    </source>
</evidence>
<evidence type="ECO:0000256" key="3">
    <source>
        <dbReference type="ARBA" id="ARBA00022617"/>
    </source>
</evidence>
<feature type="binding site" description="axial binding residue" evidence="10">
    <location>
        <position position="66"/>
    </location>
    <ligand>
        <name>heme c</name>
        <dbReference type="ChEBI" id="CHEBI:61717"/>
        <label>1</label>
    </ligand>
    <ligandPart>
        <name>Fe</name>
        <dbReference type="ChEBI" id="CHEBI:18248"/>
    </ligandPart>
</feature>
<dbReference type="InterPro" id="IPR014353">
    <property type="entry name" value="Membr-bd_ADH_cyt_c"/>
</dbReference>
<feature type="binding site" description="covalent" evidence="9">
    <location>
        <position position="351"/>
    </location>
    <ligand>
        <name>heme c</name>
        <dbReference type="ChEBI" id="CHEBI:61717"/>
        <label>3</label>
    </ligand>
</feature>
<organism evidence="12">
    <name type="scientific">Cupriavidus necator</name>
    <name type="common">Alcaligenes eutrophus</name>
    <name type="synonym">Ralstonia eutropha</name>
    <dbReference type="NCBI Taxonomy" id="106590"/>
    <lineage>
        <taxon>Bacteria</taxon>
        <taxon>Pseudomonadati</taxon>
        <taxon>Pseudomonadota</taxon>
        <taxon>Betaproteobacteria</taxon>
        <taxon>Burkholderiales</taxon>
        <taxon>Burkholderiaceae</taxon>
        <taxon>Cupriavidus</taxon>
    </lineage>
</organism>
<reference evidence="12" key="1">
    <citation type="submission" date="2016-09" db="EMBL/GenBank/DDBJ databases">
        <authorList>
            <person name="Capua I."/>
            <person name="De Benedictis P."/>
            <person name="Joannis T."/>
            <person name="Lombin L.H."/>
            <person name="Cattoli G."/>
        </authorList>
    </citation>
    <scope>NUCLEOTIDE SEQUENCE</scope>
    <source>
        <strain evidence="12">B9</strain>
    </source>
</reference>
<evidence type="ECO:0000256" key="2">
    <source>
        <dbReference type="ARBA" id="ARBA00022475"/>
    </source>
</evidence>
<keyword evidence="4 10" id="KW-0479">Metal-binding</keyword>
<gene>
    <name evidence="12" type="primary">adhB</name>
    <name evidence="12" type="ORF">CNECB9_3480074</name>
</gene>
<dbReference type="Pfam" id="PF00034">
    <property type="entry name" value="Cytochrom_C"/>
    <property type="match status" value="2"/>
</dbReference>
<dbReference type="PROSITE" id="PS51007">
    <property type="entry name" value="CYTC"/>
    <property type="match status" value="3"/>
</dbReference>
<feature type="binding site" description="covalent" evidence="9">
    <location>
        <position position="212"/>
    </location>
    <ligand>
        <name>heme c</name>
        <dbReference type="ChEBI" id="CHEBI:61717"/>
        <label>2</label>
    </ligand>
</feature>
<feature type="domain" description="Cytochrome c" evidence="11">
    <location>
        <begin position="197"/>
        <end position="310"/>
    </location>
</feature>
<dbReference type="PANTHER" id="PTHR35008:SF8">
    <property type="entry name" value="ALCOHOL DEHYDROGENASE CYTOCHROME C SUBUNIT"/>
    <property type="match status" value="1"/>
</dbReference>
<evidence type="ECO:0000256" key="1">
    <source>
        <dbReference type="ARBA" id="ARBA00004236"/>
    </source>
</evidence>
<evidence type="ECO:0000256" key="7">
    <source>
        <dbReference type="ARBA" id="ARBA00023004"/>
    </source>
</evidence>
<evidence type="ECO:0000256" key="5">
    <source>
        <dbReference type="ARBA" id="ARBA00022729"/>
    </source>
</evidence>
<dbReference type="AlphaFoldDB" id="A0A1K0IV58"/>
<feature type="binding site" description="covalent" evidence="9">
    <location>
        <position position="348"/>
    </location>
    <ligand>
        <name>heme c</name>
        <dbReference type="ChEBI" id="CHEBI:61717"/>
        <label>3</label>
    </ligand>
</feature>
<feature type="binding site" description="covalent" evidence="9">
    <location>
        <position position="215"/>
    </location>
    <ligand>
        <name>heme c</name>
        <dbReference type="ChEBI" id="CHEBI:61717"/>
        <label>2</label>
    </ligand>
</feature>
<feature type="domain" description="Cytochrome c" evidence="11">
    <location>
        <begin position="335"/>
        <end position="425"/>
    </location>
</feature>
<proteinExistence type="predicted"/>
<feature type="binding site" description="covalent" evidence="9">
    <location>
        <position position="65"/>
    </location>
    <ligand>
        <name>heme c</name>
        <dbReference type="ChEBI" id="CHEBI:61717"/>
        <label>1</label>
    </ligand>
</feature>
<dbReference type="PANTHER" id="PTHR35008">
    <property type="entry name" value="BLL4482 PROTEIN-RELATED"/>
    <property type="match status" value="1"/>
</dbReference>
<evidence type="ECO:0000313" key="12">
    <source>
        <dbReference type="EMBL" id="SCU76917.1"/>
    </source>
</evidence>
<dbReference type="SUPFAM" id="SSF46626">
    <property type="entry name" value="Cytochrome c"/>
    <property type="match status" value="3"/>
</dbReference>
<feature type="domain" description="Cytochrome c" evidence="11">
    <location>
        <begin position="48"/>
        <end position="151"/>
    </location>
</feature>
<keyword evidence="2" id="KW-1003">Cell membrane</keyword>
<keyword evidence="5" id="KW-0732">Signal</keyword>
<sequence>MTTSRFRKVVVVTLLACLVVAGGVTWFVTRMPPSPFDGELSPEVPSADLIRRGEYVARLSDCVACHSTPGGKPFAGGHEMGTPLGSIFATNITPNKETGIGGYSLADFDRAVRSGVTPDGRRLYPAMPYPSYAKLSNDDVRALYAYFLHDVRPASQANKPGEIPWPLNLRWPLAIWNRLFTETAAYEDKTPPGADARLWNRGAYIVQGAGHCGSCHTPRGVAMNEKALDESHPLFLSGALLDGWYAPSLRAGGSTGVGRWSEEELVQFLKSGRNKHAVVFGTMTEVVNNSTQFMTDHDLKAVAHYLKSLPEDPRRDGAPWQYQASSDEQTGLEQRLKVPGAQTFAARCSACHALDGRGQGQWIPPLAGATSSTVKEAASSINVTLNGSGRIVANGVPDAYRMPPFRNQLSDKEIADVLTFVRTSWGNQGGAVREEDIRDLRDRTNPASSNVITLQMR</sequence>
<comment type="cofactor">
    <cofactor evidence="9">
        <name>heme c</name>
        <dbReference type="ChEBI" id="CHEBI:61717"/>
    </cofactor>
    <text evidence="9">Binds 3 heme c groups covalently per subunit.</text>
</comment>
<dbReference type="GO" id="GO:0009055">
    <property type="term" value="F:electron transfer activity"/>
    <property type="evidence" value="ECO:0007669"/>
    <property type="project" value="InterPro"/>
</dbReference>
<dbReference type="PIRSF" id="PIRSF000018">
    <property type="entry name" value="Mb_ADH_cyt_c"/>
    <property type="match status" value="1"/>
</dbReference>
<dbReference type="GO" id="GO:0020037">
    <property type="term" value="F:heme binding"/>
    <property type="evidence" value="ECO:0007669"/>
    <property type="project" value="InterPro"/>
</dbReference>
<comment type="subcellular location">
    <subcellularLocation>
        <location evidence="1">Cell membrane</location>
    </subcellularLocation>
</comment>
<dbReference type="EMBL" id="FMSH01000277">
    <property type="protein sequence ID" value="SCU76917.1"/>
    <property type="molecule type" value="Genomic_DNA"/>
</dbReference>
<dbReference type="RefSeq" id="WP_340526627.1">
    <property type="nucleotide sequence ID" value="NZ_FMSH01000277.1"/>
</dbReference>
<accession>A0A1K0IV58</accession>
<dbReference type="GO" id="GO:0005886">
    <property type="term" value="C:plasma membrane"/>
    <property type="evidence" value="ECO:0007669"/>
    <property type="project" value="UniProtKB-SubCell"/>
</dbReference>
<keyword evidence="6" id="KW-0677">Repeat</keyword>
<feature type="binding site" description="axial binding residue" evidence="10">
    <location>
        <position position="216"/>
    </location>
    <ligand>
        <name>heme c</name>
        <dbReference type="ChEBI" id="CHEBI:61717"/>
        <label>2</label>
    </ligand>
    <ligandPart>
        <name>Fe</name>
        <dbReference type="ChEBI" id="CHEBI:18248"/>
    </ligandPart>
</feature>
<keyword evidence="3 9" id="KW-0349">Heme</keyword>
<evidence type="ECO:0000256" key="4">
    <source>
        <dbReference type="ARBA" id="ARBA00022723"/>
    </source>
</evidence>
<evidence type="ECO:0000256" key="6">
    <source>
        <dbReference type="ARBA" id="ARBA00022737"/>
    </source>
</evidence>
<dbReference type="InterPro" id="IPR009056">
    <property type="entry name" value="Cyt_c-like_dom"/>
</dbReference>
<protein>
    <submittedName>
        <fullName evidence="12">Alcohol dehydrogenase cytochrome c subunit</fullName>
    </submittedName>
</protein>
<dbReference type="InterPro" id="IPR036909">
    <property type="entry name" value="Cyt_c-like_dom_sf"/>
</dbReference>
<feature type="binding site" description="axial binding residue" evidence="10">
    <location>
        <position position="352"/>
    </location>
    <ligand>
        <name>heme c</name>
        <dbReference type="ChEBI" id="CHEBI:61717"/>
        <label>3</label>
    </ligand>
    <ligandPart>
        <name>Fe</name>
        <dbReference type="ChEBI" id="CHEBI:18248"/>
    </ligandPart>
</feature>
<dbReference type="GO" id="GO:0016614">
    <property type="term" value="F:oxidoreductase activity, acting on CH-OH group of donors"/>
    <property type="evidence" value="ECO:0007669"/>
    <property type="project" value="InterPro"/>
</dbReference>